<organism evidence="5 6">
    <name type="scientific">Amycolatopsis taiwanensis</name>
    <dbReference type="NCBI Taxonomy" id="342230"/>
    <lineage>
        <taxon>Bacteria</taxon>
        <taxon>Bacillati</taxon>
        <taxon>Actinomycetota</taxon>
        <taxon>Actinomycetes</taxon>
        <taxon>Pseudonocardiales</taxon>
        <taxon>Pseudonocardiaceae</taxon>
        <taxon>Amycolatopsis</taxon>
    </lineage>
</organism>
<proteinExistence type="inferred from homology"/>
<dbReference type="InterPro" id="IPR006015">
    <property type="entry name" value="Universal_stress_UspA"/>
</dbReference>
<dbReference type="PANTHER" id="PTHR46268">
    <property type="entry name" value="STRESS RESPONSE PROTEIN NHAX"/>
    <property type="match status" value="1"/>
</dbReference>
<dbReference type="AlphaFoldDB" id="A0A9W6VLF3"/>
<dbReference type="EMBL" id="BSTI01000023">
    <property type="protein sequence ID" value="GLY70461.1"/>
    <property type="molecule type" value="Genomic_DNA"/>
</dbReference>
<dbReference type="Gene3D" id="3.40.50.620">
    <property type="entry name" value="HUPs"/>
    <property type="match status" value="2"/>
</dbReference>
<accession>A0A9W6VLF3</accession>
<dbReference type="SUPFAM" id="SSF52402">
    <property type="entry name" value="Adenine nucleotide alpha hydrolases-like"/>
    <property type="match status" value="2"/>
</dbReference>
<keyword evidence="3" id="KW-0067">ATP-binding</keyword>
<reference evidence="5" key="1">
    <citation type="submission" date="2023-03" db="EMBL/GenBank/DDBJ databases">
        <title>Amycolatopsis taiwanensis NBRC 103393.</title>
        <authorList>
            <person name="Ichikawa N."/>
            <person name="Sato H."/>
            <person name="Tonouchi N."/>
        </authorList>
    </citation>
    <scope>NUCLEOTIDE SEQUENCE</scope>
    <source>
        <strain evidence="5">NBRC 103393</strain>
    </source>
</reference>
<dbReference type="GO" id="GO:0005524">
    <property type="term" value="F:ATP binding"/>
    <property type="evidence" value="ECO:0007669"/>
    <property type="project" value="UniProtKB-KW"/>
</dbReference>
<keyword evidence="6" id="KW-1185">Reference proteome</keyword>
<evidence type="ECO:0000259" key="4">
    <source>
        <dbReference type="Pfam" id="PF00582"/>
    </source>
</evidence>
<keyword evidence="2" id="KW-0547">Nucleotide-binding</keyword>
<dbReference type="RefSeq" id="WP_285489647.1">
    <property type="nucleotide sequence ID" value="NZ_BSTI01000023.1"/>
</dbReference>
<dbReference type="PRINTS" id="PR01438">
    <property type="entry name" value="UNVRSLSTRESS"/>
</dbReference>
<dbReference type="Proteomes" id="UP001165136">
    <property type="component" value="Unassembled WGS sequence"/>
</dbReference>
<dbReference type="InterPro" id="IPR014729">
    <property type="entry name" value="Rossmann-like_a/b/a_fold"/>
</dbReference>
<protein>
    <submittedName>
        <fullName evidence="5">Universal stress protein</fullName>
    </submittedName>
</protein>
<evidence type="ECO:0000313" key="6">
    <source>
        <dbReference type="Proteomes" id="UP001165136"/>
    </source>
</evidence>
<sequence>MTDATGAIVVGVDGSALALRAVRWAAAEAAPRALPLHLMFGFDATFAFHGADPTPLQRLFDRLGSYAQDQLSEAERIAHEVGPDLVVTTSQPQQRPIPALLEASKTARMIALGSSGVGGFAGMLAGSTTMAVAGRAHCPVVVVRGRADESVPAEGPVVVGVDGSRASEGAVAVAFDEAAWRGVPLVAVHSWSDADYVSTLPFEDVLMEYVPMEQESAQEEQRGLLSESLAGWQEKYPDVRVDRVVTKDRPRHHLLDWSGRAQLVIVGSRGRGGFLGLLLGSVGQALIHHAQCPVMIVHSESTEAKG</sequence>
<feature type="domain" description="UspA" evidence="4">
    <location>
        <begin position="156"/>
        <end position="298"/>
    </location>
</feature>
<feature type="domain" description="UspA" evidence="4">
    <location>
        <begin position="8"/>
        <end position="144"/>
    </location>
</feature>
<evidence type="ECO:0000256" key="1">
    <source>
        <dbReference type="ARBA" id="ARBA00008791"/>
    </source>
</evidence>
<evidence type="ECO:0000256" key="3">
    <source>
        <dbReference type="ARBA" id="ARBA00022840"/>
    </source>
</evidence>
<gene>
    <name evidence="5" type="ORF">Atai01_70800</name>
</gene>
<dbReference type="InterPro" id="IPR006016">
    <property type="entry name" value="UspA"/>
</dbReference>
<name>A0A9W6VLF3_9PSEU</name>
<evidence type="ECO:0000313" key="5">
    <source>
        <dbReference type="EMBL" id="GLY70461.1"/>
    </source>
</evidence>
<dbReference type="Pfam" id="PF00582">
    <property type="entry name" value="Usp"/>
    <property type="match status" value="2"/>
</dbReference>
<evidence type="ECO:0000256" key="2">
    <source>
        <dbReference type="ARBA" id="ARBA00022741"/>
    </source>
</evidence>
<comment type="similarity">
    <text evidence="1">Belongs to the universal stress protein A family.</text>
</comment>
<comment type="caution">
    <text evidence="5">The sequence shown here is derived from an EMBL/GenBank/DDBJ whole genome shotgun (WGS) entry which is preliminary data.</text>
</comment>
<dbReference type="PANTHER" id="PTHR46268:SF27">
    <property type="entry name" value="UNIVERSAL STRESS PROTEIN RV2623"/>
    <property type="match status" value="1"/>
</dbReference>